<accession>A0A8D8UYP8</accession>
<dbReference type="AlphaFoldDB" id="A0A8D8UYP8"/>
<reference evidence="1" key="1">
    <citation type="submission" date="2021-05" db="EMBL/GenBank/DDBJ databases">
        <authorList>
            <person name="Alioto T."/>
            <person name="Alioto T."/>
            <person name="Gomez Garrido J."/>
        </authorList>
    </citation>
    <scope>NUCLEOTIDE SEQUENCE</scope>
</reference>
<sequence length="100" mass="10996">MIISVEDLSLTSAILVQSSKGLVTTLSSHTALTASIEMFLSLVSSSFITKHITLFQVRTAPMVTEWCCRTPTDTAWLQQDTIPGNIFFIRSTNSFLLGLL</sequence>
<dbReference type="EMBL" id="HBUF01350669">
    <property type="protein sequence ID" value="CAG6713490.1"/>
    <property type="molecule type" value="Transcribed_RNA"/>
</dbReference>
<organism evidence="1">
    <name type="scientific">Cacopsylla melanoneura</name>
    <dbReference type="NCBI Taxonomy" id="428564"/>
    <lineage>
        <taxon>Eukaryota</taxon>
        <taxon>Metazoa</taxon>
        <taxon>Ecdysozoa</taxon>
        <taxon>Arthropoda</taxon>
        <taxon>Hexapoda</taxon>
        <taxon>Insecta</taxon>
        <taxon>Pterygota</taxon>
        <taxon>Neoptera</taxon>
        <taxon>Paraneoptera</taxon>
        <taxon>Hemiptera</taxon>
        <taxon>Sternorrhyncha</taxon>
        <taxon>Psylloidea</taxon>
        <taxon>Psyllidae</taxon>
        <taxon>Psyllinae</taxon>
        <taxon>Cacopsylla</taxon>
    </lineage>
</organism>
<name>A0A8D8UYP8_9HEMI</name>
<evidence type="ECO:0000313" key="1">
    <source>
        <dbReference type="EMBL" id="CAG6713490.1"/>
    </source>
</evidence>
<protein>
    <submittedName>
        <fullName evidence="1">Uncharacterized protein</fullName>
    </submittedName>
</protein>
<proteinExistence type="predicted"/>
<dbReference type="EMBL" id="HBUF01350670">
    <property type="protein sequence ID" value="CAG6713493.1"/>
    <property type="molecule type" value="Transcribed_RNA"/>
</dbReference>